<accession>A0A5N6KV41</accession>
<keyword evidence="2" id="KW-1185">Reference proteome</keyword>
<gene>
    <name evidence="1" type="ORF">FH972_023408</name>
</gene>
<comment type="caution">
    <text evidence="1">The sequence shown here is derived from an EMBL/GenBank/DDBJ whole genome shotgun (WGS) entry which is preliminary data.</text>
</comment>
<name>A0A5N6KV41_9ROSI</name>
<reference evidence="1 2" key="1">
    <citation type="submission" date="2019-06" db="EMBL/GenBank/DDBJ databases">
        <title>A chromosomal-level reference genome of Carpinus fangiana (Coryloideae, Betulaceae).</title>
        <authorList>
            <person name="Yang X."/>
            <person name="Wang Z."/>
            <person name="Zhang L."/>
            <person name="Hao G."/>
            <person name="Liu J."/>
            <person name="Yang Y."/>
        </authorList>
    </citation>
    <scope>NUCLEOTIDE SEQUENCE [LARGE SCALE GENOMIC DNA]</scope>
    <source>
        <strain evidence="1">Cfa_2016G</strain>
        <tissue evidence="1">Leaf</tissue>
    </source>
</reference>
<organism evidence="1 2">
    <name type="scientific">Carpinus fangiana</name>
    <dbReference type="NCBI Taxonomy" id="176857"/>
    <lineage>
        <taxon>Eukaryota</taxon>
        <taxon>Viridiplantae</taxon>
        <taxon>Streptophyta</taxon>
        <taxon>Embryophyta</taxon>
        <taxon>Tracheophyta</taxon>
        <taxon>Spermatophyta</taxon>
        <taxon>Magnoliopsida</taxon>
        <taxon>eudicotyledons</taxon>
        <taxon>Gunneridae</taxon>
        <taxon>Pentapetalae</taxon>
        <taxon>rosids</taxon>
        <taxon>fabids</taxon>
        <taxon>Fagales</taxon>
        <taxon>Betulaceae</taxon>
        <taxon>Carpinus</taxon>
    </lineage>
</organism>
<dbReference type="AlphaFoldDB" id="A0A5N6KV41"/>
<evidence type="ECO:0000313" key="2">
    <source>
        <dbReference type="Proteomes" id="UP000327013"/>
    </source>
</evidence>
<dbReference type="OrthoDB" id="4072826at2759"/>
<proteinExistence type="predicted"/>
<dbReference type="Proteomes" id="UP000327013">
    <property type="component" value="Unassembled WGS sequence"/>
</dbReference>
<evidence type="ECO:0008006" key="3">
    <source>
        <dbReference type="Google" id="ProtNLM"/>
    </source>
</evidence>
<dbReference type="EMBL" id="VIBQ01000013">
    <property type="protein sequence ID" value="KAB8346366.1"/>
    <property type="molecule type" value="Genomic_DNA"/>
</dbReference>
<protein>
    <recommendedName>
        <fullName evidence="3">N-acetyltransferase domain-containing protein</fullName>
    </recommendedName>
</protein>
<sequence length="60" mass="6492">MAQIDGTNGGSRRVLEKCGFQKMKAYRDGAIDVEEWAIARPGTVLEKVFEVQVAPVAGVV</sequence>
<evidence type="ECO:0000313" key="1">
    <source>
        <dbReference type="EMBL" id="KAB8346366.1"/>
    </source>
</evidence>